<evidence type="ECO:0000256" key="4">
    <source>
        <dbReference type="PROSITE-ProRule" id="PRU00146"/>
    </source>
</evidence>
<dbReference type="SUPFAM" id="SSF57903">
    <property type="entry name" value="FYVE/PHD zinc finger"/>
    <property type="match status" value="1"/>
</dbReference>
<keyword evidence="3" id="KW-0862">Zinc</keyword>
<reference evidence="6" key="1">
    <citation type="submission" date="2023-01" db="EMBL/GenBank/DDBJ databases">
        <title>Genome assembly of the deep-sea coral Lophelia pertusa.</title>
        <authorList>
            <person name="Herrera S."/>
            <person name="Cordes E."/>
        </authorList>
    </citation>
    <scope>NUCLEOTIDE SEQUENCE</scope>
    <source>
        <strain evidence="6">USNM1676648</strain>
        <tissue evidence="6">Polyp</tissue>
    </source>
</reference>
<evidence type="ECO:0000259" key="5">
    <source>
        <dbReference type="PROSITE" id="PS50016"/>
    </source>
</evidence>
<dbReference type="InterPro" id="IPR011011">
    <property type="entry name" value="Znf_FYVE_PHD"/>
</dbReference>
<sequence length="313" mass="34934">MCRLQTSSLGSQFHASVGAKPSSFDVMKEVVKQNKCAKKKSIIDRFQQSLQSKLETDCANVLSWLNPVVNISVNGKFVPAVGVRSLALEQFAQVSVKELSNHLKQVTDSKGSIAMMFAIDEECSVEDLKQRKKGKWRKAAVVSKIEDCPESQSNQEDCLTDSFTENLTPESKKQWTSFSPHSRETFKKGFEWGKRLTVAVGTKNCEASAQPEGVNLCTPSTSGSHDAELSRPKKRLFPEGTFGVLPRQCNASDGNESYVCSSCGQKSPKKKRWSRKWVQCDMCDKWLHMECSKLTKLPKKKEAFVCSKCKGNK</sequence>
<dbReference type="GO" id="GO:0008270">
    <property type="term" value="F:zinc ion binding"/>
    <property type="evidence" value="ECO:0007669"/>
    <property type="project" value="UniProtKB-KW"/>
</dbReference>
<dbReference type="OrthoDB" id="5988787at2759"/>
<dbReference type="InterPro" id="IPR001965">
    <property type="entry name" value="Znf_PHD"/>
</dbReference>
<evidence type="ECO:0000256" key="2">
    <source>
        <dbReference type="ARBA" id="ARBA00022771"/>
    </source>
</evidence>
<proteinExistence type="predicted"/>
<dbReference type="Gene3D" id="3.30.40.10">
    <property type="entry name" value="Zinc/RING finger domain, C3HC4 (zinc finger)"/>
    <property type="match status" value="1"/>
</dbReference>
<accession>A0A9X0D3X3</accession>
<evidence type="ECO:0000256" key="3">
    <source>
        <dbReference type="ARBA" id="ARBA00022833"/>
    </source>
</evidence>
<organism evidence="6 7">
    <name type="scientific">Desmophyllum pertusum</name>
    <dbReference type="NCBI Taxonomy" id="174260"/>
    <lineage>
        <taxon>Eukaryota</taxon>
        <taxon>Metazoa</taxon>
        <taxon>Cnidaria</taxon>
        <taxon>Anthozoa</taxon>
        <taxon>Hexacorallia</taxon>
        <taxon>Scleractinia</taxon>
        <taxon>Caryophylliina</taxon>
        <taxon>Caryophylliidae</taxon>
        <taxon>Desmophyllum</taxon>
    </lineage>
</organism>
<dbReference type="SMART" id="SM00249">
    <property type="entry name" value="PHD"/>
    <property type="match status" value="1"/>
</dbReference>
<dbReference type="PROSITE" id="PS50016">
    <property type="entry name" value="ZF_PHD_2"/>
    <property type="match status" value="1"/>
</dbReference>
<evidence type="ECO:0000313" key="7">
    <source>
        <dbReference type="Proteomes" id="UP001163046"/>
    </source>
</evidence>
<keyword evidence="1" id="KW-0479">Metal-binding</keyword>
<dbReference type="PROSITE" id="PS01359">
    <property type="entry name" value="ZF_PHD_1"/>
    <property type="match status" value="1"/>
</dbReference>
<comment type="caution">
    <text evidence="6">The sequence shown here is derived from an EMBL/GenBank/DDBJ whole genome shotgun (WGS) entry which is preliminary data.</text>
</comment>
<feature type="domain" description="PHD-type" evidence="5">
    <location>
        <begin position="257"/>
        <end position="312"/>
    </location>
</feature>
<dbReference type="AlphaFoldDB" id="A0A9X0D3X3"/>
<dbReference type="Proteomes" id="UP001163046">
    <property type="component" value="Unassembled WGS sequence"/>
</dbReference>
<gene>
    <name evidence="6" type="ORF">OS493_012313</name>
</gene>
<name>A0A9X0D3X3_9CNID</name>
<dbReference type="InterPro" id="IPR013083">
    <property type="entry name" value="Znf_RING/FYVE/PHD"/>
</dbReference>
<evidence type="ECO:0000256" key="1">
    <source>
        <dbReference type="ARBA" id="ARBA00022723"/>
    </source>
</evidence>
<dbReference type="EMBL" id="MU825878">
    <property type="protein sequence ID" value="KAJ7385980.1"/>
    <property type="molecule type" value="Genomic_DNA"/>
</dbReference>
<keyword evidence="7" id="KW-1185">Reference proteome</keyword>
<dbReference type="InterPro" id="IPR019787">
    <property type="entry name" value="Znf_PHD-finger"/>
</dbReference>
<dbReference type="Pfam" id="PF00628">
    <property type="entry name" value="PHD"/>
    <property type="match status" value="1"/>
</dbReference>
<evidence type="ECO:0000313" key="6">
    <source>
        <dbReference type="EMBL" id="KAJ7385980.1"/>
    </source>
</evidence>
<dbReference type="InterPro" id="IPR019786">
    <property type="entry name" value="Zinc_finger_PHD-type_CS"/>
</dbReference>
<keyword evidence="2 4" id="KW-0863">Zinc-finger</keyword>
<protein>
    <recommendedName>
        <fullName evidence="5">PHD-type domain-containing protein</fullName>
    </recommendedName>
</protein>